<dbReference type="InterPro" id="IPR051814">
    <property type="entry name" value="NAD(P)H-dep_FMN_reductase"/>
</dbReference>
<evidence type="ECO:0000313" key="6">
    <source>
        <dbReference type="Proteomes" id="UP001500301"/>
    </source>
</evidence>
<proteinExistence type="predicted"/>
<evidence type="ECO:0000259" key="4">
    <source>
        <dbReference type="Pfam" id="PF03358"/>
    </source>
</evidence>
<feature type="domain" description="NADPH-dependent FMN reductase-like" evidence="4">
    <location>
        <begin position="6"/>
        <end position="142"/>
    </location>
</feature>
<organism evidence="5 6">
    <name type="scientific">Nocardioides daeguensis</name>
    <dbReference type="NCBI Taxonomy" id="908359"/>
    <lineage>
        <taxon>Bacteria</taxon>
        <taxon>Bacillati</taxon>
        <taxon>Actinomycetota</taxon>
        <taxon>Actinomycetes</taxon>
        <taxon>Propionibacteriales</taxon>
        <taxon>Nocardioidaceae</taxon>
        <taxon>Nocardioides</taxon>
    </lineage>
</organism>
<name>A0ABP6WA61_9ACTN</name>
<dbReference type="Proteomes" id="UP001500301">
    <property type="component" value="Unassembled WGS sequence"/>
</dbReference>
<evidence type="ECO:0000256" key="1">
    <source>
        <dbReference type="ARBA" id="ARBA00022630"/>
    </source>
</evidence>
<comment type="caution">
    <text evidence="5">The sequence shown here is derived from an EMBL/GenBank/DDBJ whole genome shotgun (WGS) entry which is preliminary data.</text>
</comment>
<evidence type="ECO:0000313" key="5">
    <source>
        <dbReference type="EMBL" id="GAA3546983.1"/>
    </source>
</evidence>
<dbReference type="PANTHER" id="PTHR43408:SF2">
    <property type="entry name" value="FMN REDUCTASE (NADPH)"/>
    <property type="match status" value="1"/>
</dbReference>
<reference evidence="6" key="1">
    <citation type="journal article" date="2019" name="Int. J. Syst. Evol. Microbiol.">
        <title>The Global Catalogue of Microorganisms (GCM) 10K type strain sequencing project: providing services to taxonomists for standard genome sequencing and annotation.</title>
        <authorList>
            <consortium name="The Broad Institute Genomics Platform"/>
            <consortium name="The Broad Institute Genome Sequencing Center for Infectious Disease"/>
            <person name="Wu L."/>
            <person name="Ma J."/>
        </authorList>
    </citation>
    <scope>NUCLEOTIDE SEQUENCE [LARGE SCALE GENOMIC DNA]</scope>
    <source>
        <strain evidence="6">JCM 17460</strain>
    </source>
</reference>
<dbReference type="Pfam" id="PF03358">
    <property type="entry name" value="FMN_red"/>
    <property type="match status" value="1"/>
</dbReference>
<keyword evidence="3" id="KW-0560">Oxidoreductase</keyword>
<keyword evidence="6" id="KW-1185">Reference proteome</keyword>
<gene>
    <name evidence="5" type="ORF">GCM10022263_37600</name>
</gene>
<sequence>MSRAPSIVGVCGNPAPESKTLTLTTEVVAEIAARLPGSTTEVVDLSSYGGKVLAWGDPDTEAARATVRAADLVVVATPVYKGAYTGLLKGFLDGYGAGELRPCLAVPLTIAASPAHALAGPTHLEPVLREVGCLTPAGTLHVPDQVAADPEARSARVRSWLDDHWSLLGTIAQVGA</sequence>
<dbReference type="RefSeq" id="WP_218236127.1">
    <property type="nucleotide sequence ID" value="NZ_BAABBB010000022.1"/>
</dbReference>
<dbReference type="PANTHER" id="PTHR43408">
    <property type="entry name" value="FMN REDUCTASE (NADPH)"/>
    <property type="match status" value="1"/>
</dbReference>
<protein>
    <submittedName>
        <fullName evidence="5">NAD(P)H-dependent oxidoreductase</fullName>
    </submittedName>
</protein>
<evidence type="ECO:0000256" key="3">
    <source>
        <dbReference type="ARBA" id="ARBA00023002"/>
    </source>
</evidence>
<keyword evidence="1" id="KW-0285">Flavoprotein</keyword>
<dbReference type="EMBL" id="BAABBB010000022">
    <property type="protein sequence ID" value="GAA3546983.1"/>
    <property type="molecule type" value="Genomic_DNA"/>
</dbReference>
<accession>A0ABP6WA61</accession>
<evidence type="ECO:0000256" key="2">
    <source>
        <dbReference type="ARBA" id="ARBA00022643"/>
    </source>
</evidence>
<dbReference type="InterPro" id="IPR005025">
    <property type="entry name" value="FMN_Rdtase-like_dom"/>
</dbReference>
<keyword evidence="2" id="KW-0288">FMN</keyword>